<dbReference type="GO" id="GO:0032259">
    <property type="term" value="P:methylation"/>
    <property type="evidence" value="ECO:0007669"/>
    <property type="project" value="UniProtKB-KW"/>
</dbReference>
<dbReference type="GO" id="GO:0008168">
    <property type="term" value="F:methyltransferase activity"/>
    <property type="evidence" value="ECO:0007669"/>
    <property type="project" value="UniProtKB-KW"/>
</dbReference>
<keyword evidence="1" id="KW-0808">Transferase</keyword>
<accession>A0A699U7L6</accession>
<dbReference type="EMBL" id="BKCJ011298681">
    <property type="protein sequence ID" value="GFD17218.1"/>
    <property type="molecule type" value="Genomic_DNA"/>
</dbReference>
<sequence length="95" mass="10975">MSKGSITLKNLEVLVQEYDGFAVNVPELKLLRQFQSDAFDWLSRFNEIVKNAHDREDQENVVNELICLEKDGSLLKVQVDELLLVDVELKKASRR</sequence>
<protein>
    <submittedName>
        <fullName evidence="1">Lysine-specific demethylase 5D isoform X1</fullName>
    </submittedName>
</protein>
<keyword evidence="1" id="KW-0489">Methyltransferase</keyword>
<organism evidence="1">
    <name type="scientific">Tanacetum cinerariifolium</name>
    <name type="common">Dalmatian daisy</name>
    <name type="synonym">Chrysanthemum cinerariifolium</name>
    <dbReference type="NCBI Taxonomy" id="118510"/>
    <lineage>
        <taxon>Eukaryota</taxon>
        <taxon>Viridiplantae</taxon>
        <taxon>Streptophyta</taxon>
        <taxon>Embryophyta</taxon>
        <taxon>Tracheophyta</taxon>
        <taxon>Spermatophyta</taxon>
        <taxon>Magnoliopsida</taxon>
        <taxon>eudicotyledons</taxon>
        <taxon>Gunneridae</taxon>
        <taxon>Pentapetalae</taxon>
        <taxon>asterids</taxon>
        <taxon>campanulids</taxon>
        <taxon>Asterales</taxon>
        <taxon>Asteraceae</taxon>
        <taxon>Asteroideae</taxon>
        <taxon>Anthemideae</taxon>
        <taxon>Anthemidinae</taxon>
        <taxon>Tanacetum</taxon>
    </lineage>
</organism>
<dbReference type="AlphaFoldDB" id="A0A699U7L6"/>
<evidence type="ECO:0000313" key="1">
    <source>
        <dbReference type="EMBL" id="GFD17218.1"/>
    </source>
</evidence>
<feature type="non-terminal residue" evidence="1">
    <location>
        <position position="95"/>
    </location>
</feature>
<reference evidence="1" key="1">
    <citation type="journal article" date="2019" name="Sci. Rep.">
        <title>Draft genome of Tanacetum cinerariifolium, the natural source of mosquito coil.</title>
        <authorList>
            <person name="Yamashiro T."/>
            <person name="Shiraishi A."/>
            <person name="Satake H."/>
            <person name="Nakayama K."/>
        </authorList>
    </citation>
    <scope>NUCLEOTIDE SEQUENCE</scope>
</reference>
<gene>
    <name evidence="1" type="ORF">Tci_889187</name>
</gene>
<name>A0A699U7L6_TANCI</name>
<proteinExistence type="predicted"/>
<comment type="caution">
    <text evidence="1">The sequence shown here is derived from an EMBL/GenBank/DDBJ whole genome shotgun (WGS) entry which is preliminary data.</text>
</comment>